<reference evidence="2" key="1">
    <citation type="submission" date="2022-02" db="EMBL/GenBank/DDBJ databases">
        <title>Towards deciphering the DNA virus diversity associated with rodent species in the families Cricetidae and Heteromyidae.</title>
        <authorList>
            <person name="Lund M."/>
            <person name="Larsen B.B."/>
            <person name="Gryseels S."/>
            <person name="Kraberger S."/>
            <person name="Rowsey D.M."/>
            <person name="Steger L."/>
            <person name="Yule K.M."/>
            <person name="Upham N.S."/>
            <person name="Worobey M."/>
            <person name="Van Doorslaer K."/>
            <person name="Varsani A."/>
        </authorList>
    </citation>
    <scope>NUCLEOTIDE SEQUENCE</scope>
    <source>
        <strain evidence="2">UA08Rod_4343</strain>
    </source>
</reference>
<accession>A0A976R5D1</accession>
<name>A0A976R5D1_9VIRU</name>
<proteinExistence type="predicted"/>
<keyword evidence="1" id="KW-0472">Membrane</keyword>
<feature type="transmembrane region" description="Helical" evidence="1">
    <location>
        <begin position="12"/>
        <end position="30"/>
    </location>
</feature>
<organism evidence="2">
    <name type="scientific">Sigmofec virus UA08Rod_4343</name>
    <dbReference type="NCBI Taxonomy" id="2929400"/>
    <lineage>
        <taxon>Viruses</taxon>
        <taxon>Monodnaviria</taxon>
        <taxon>Sangervirae</taxon>
        <taxon>Phixviricota</taxon>
        <taxon>Malgrandaviricetes</taxon>
        <taxon>Petitvirales</taxon>
        <taxon>Microviridae</taxon>
    </lineage>
</organism>
<dbReference type="EMBL" id="OM869571">
    <property type="protein sequence ID" value="UPW41291.1"/>
    <property type="molecule type" value="Genomic_DNA"/>
</dbReference>
<evidence type="ECO:0000313" key="2">
    <source>
        <dbReference type="EMBL" id="UPW41291.1"/>
    </source>
</evidence>
<sequence>MENETKKFIVSKVVNAILAFLASLAGIFFGG</sequence>
<keyword evidence="1" id="KW-0812">Transmembrane</keyword>
<protein>
    <submittedName>
        <fullName evidence="2">Uncharacterized protein</fullName>
    </submittedName>
</protein>
<evidence type="ECO:0000256" key="1">
    <source>
        <dbReference type="SAM" id="Phobius"/>
    </source>
</evidence>
<keyword evidence="1" id="KW-1133">Transmembrane helix</keyword>